<proteinExistence type="predicted"/>
<accession>A0A821AP45</accession>
<reference evidence="2" key="1">
    <citation type="submission" date="2021-02" db="EMBL/GenBank/DDBJ databases">
        <authorList>
            <person name="Nowell W R."/>
        </authorList>
    </citation>
    <scope>NUCLEOTIDE SEQUENCE</scope>
</reference>
<dbReference type="AlphaFoldDB" id="A0A821AP45"/>
<sequence length="63" mass="7255">MATEKFSATTNDKRKHDNNKGTLYVDPESDSDKGPYYTIHHDNLLKEFDEITGTKPDKILWIA</sequence>
<dbReference type="EMBL" id="CAJOBO010008083">
    <property type="protein sequence ID" value="CAF4580789.1"/>
    <property type="molecule type" value="Genomic_DNA"/>
</dbReference>
<name>A0A821AP45_9BILA</name>
<feature type="compositionally biased region" description="Polar residues" evidence="1">
    <location>
        <begin position="1"/>
        <end position="10"/>
    </location>
</feature>
<dbReference type="Proteomes" id="UP000663851">
    <property type="component" value="Unassembled WGS sequence"/>
</dbReference>
<protein>
    <submittedName>
        <fullName evidence="2">Uncharacterized protein</fullName>
    </submittedName>
</protein>
<organism evidence="2 3">
    <name type="scientific">Rotaria socialis</name>
    <dbReference type="NCBI Taxonomy" id="392032"/>
    <lineage>
        <taxon>Eukaryota</taxon>
        <taxon>Metazoa</taxon>
        <taxon>Spiralia</taxon>
        <taxon>Gnathifera</taxon>
        <taxon>Rotifera</taxon>
        <taxon>Eurotatoria</taxon>
        <taxon>Bdelloidea</taxon>
        <taxon>Philodinida</taxon>
        <taxon>Philodinidae</taxon>
        <taxon>Rotaria</taxon>
    </lineage>
</organism>
<gene>
    <name evidence="2" type="ORF">HFQ381_LOCUS32504</name>
</gene>
<evidence type="ECO:0000313" key="2">
    <source>
        <dbReference type="EMBL" id="CAF4580789.1"/>
    </source>
</evidence>
<evidence type="ECO:0000256" key="1">
    <source>
        <dbReference type="SAM" id="MobiDB-lite"/>
    </source>
</evidence>
<feature type="region of interest" description="Disordered" evidence="1">
    <location>
        <begin position="1"/>
        <end position="29"/>
    </location>
</feature>
<evidence type="ECO:0000313" key="3">
    <source>
        <dbReference type="Proteomes" id="UP000663851"/>
    </source>
</evidence>
<comment type="caution">
    <text evidence="2">The sequence shown here is derived from an EMBL/GenBank/DDBJ whole genome shotgun (WGS) entry which is preliminary data.</text>
</comment>
<feature type="non-terminal residue" evidence="2">
    <location>
        <position position="63"/>
    </location>
</feature>